<reference evidence="12" key="1">
    <citation type="journal article" date="2020" name="Nat. Ecol. Evol.">
        <title>Deeply conserved synteny resolves early events in vertebrate evolution.</title>
        <authorList>
            <person name="Simakov O."/>
            <person name="Marletaz F."/>
            <person name="Yue J.X."/>
            <person name="O'Connell B."/>
            <person name="Jenkins J."/>
            <person name="Brandt A."/>
            <person name="Calef R."/>
            <person name="Tung C.H."/>
            <person name="Huang T.K."/>
            <person name="Schmutz J."/>
            <person name="Satoh N."/>
            <person name="Yu J.K."/>
            <person name="Putnam N.H."/>
            <person name="Green R.E."/>
            <person name="Rokhsar D.S."/>
        </authorList>
    </citation>
    <scope>NUCLEOTIDE SEQUENCE [LARGE SCALE GENOMIC DNA]</scope>
    <source>
        <strain evidence="12">S238N-H82</strain>
    </source>
</reference>
<dbReference type="PANTHER" id="PTHR13710">
    <property type="entry name" value="DNA HELICASE RECQ FAMILY MEMBER"/>
    <property type="match status" value="1"/>
</dbReference>
<dbReference type="GO" id="GO:0003677">
    <property type="term" value="F:DNA binding"/>
    <property type="evidence" value="ECO:0007669"/>
    <property type="project" value="UniProtKB-KW"/>
</dbReference>
<dbReference type="PROSITE" id="PS51192">
    <property type="entry name" value="HELICASE_ATP_BIND_1"/>
    <property type="match status" value="1"/>
</dbReference>
<dbReference type="Pfam" id="PF00270">
    <property type="entry name" value="DEAD"/>
    <property type="match status" value="1"/>
</dbReference>
<keyword evidence="2" id="KW-0547">Nucleotide-binding</keyword>
<evidence type="ECO:0000256" key="5">
    <source>
        <dbReference type="ARBA" id="ARBA00023235"/>
    </source>
</evidence>
<evidence type="ECO:0000256" key="3">
    <source>
        <dbReference type="ARBA" id="ARBA00022840"/>
    </source>
</evidence>
<keyword evidence="5" id="KW-0413">Isomerase</keyword>
<evidence type="ECO:0000256" key="4">
    <source>
        <dbReference type="ARBA" id="ARBA00023125"/>
    </source>
</evidence>
<evidence type="ECO:0000313" key="13">
    <source>
        <dbReference type="RefSeq" id="XP_035679678.1"/>
    </source>
</evidence>
<dbReference type="InterPro" id="IPR001650">
    <property type="entry name" value="Helicase_C-like"/>
</dbReference>
<evidence type="ECO:0000256" key="6">
    <source>
        <dbReference type="ARBA" id="ARBA00023242"/>
    </source>
</evidence>
<dbReference type="Pfam" id="PF00271">
    <property type="entry name" value="Helicase_C"/>
    <property type="match status" value="1"/>
</dbReference>
<dbReference type="OMA" id="EDIPANC"/>
<evidence type="ECO:0000256" key="2">
    <source>
        <dbReference type="ARBA" id="ARBA00022741"/>
    </source>
</evidence>
<dbReference type="Pfam" id="PF16124">
    <property type="entry name" value="RecQ_Zn_bind"/>
    <property type="match status" value="1"/>
</dbReference>
<dbReference type="InterPro" id="IPR032284">
    <property type="entry name" value="RecQ_Zn-bd"/>
</dbReference>
<keyword evidence="12" id="KW-1185">Reference proteome</keyword>
<dbReference type="GO" id="GO:0006260">
    <property type="term" value="P:DNA replication"/>
    <property type="evidence" value="ECO:0000318"/>
    <property type="project" value="GO_Central"/>
</dbReference>
<dbReference type="Proteomes" id="UP000001554">
    <property type="component" value="Chromosome 6"/>
</dbReference>
<organism evidence="12 13">
    <name type="scientific">Branchiostoma floridae</name>
    <name type="common">Florida lancelet</name>
    <name type="synonym">Amphioxus</name>
    <dbReference type="NCBI Taxonomy" id="7739"/>
    <lineage>
        <taxon>Eukaryota</taxon>
        <taxon>Metazoa</taxon>
        <taxon>Chordata</taxon>
        <taxon>Cephalochordata</taxon>
        <taxon>Leptocardii</taxon>
        <taxon>Amphioxiformes</taxon>
        <taxon>Branchiostomatidae</taxon>
        <taxon>Branchiostoma</taxon>
    </lineage>
</organism>
<dbReference type="Gene3D" id="1.10.10.10">
    <property type="entry name" value="Winged helix-like DNA-binding domain superfamily/Winged helix DNA-binding domain"/>
    <property type="match status" value="1"/>
</dbReference>
<dbReference type="GO" id="GO:0005694">
    <property type="term" value="C:chromosome"/>
    <property type="evidence" value="ECO:0000318"/>
    <property type="project" value="GO_Central"/>
</dbReference>
<dbReference type="SMART" id="SM00490">
    <property type="entry name" value="HELICc"/>
    <property type="match status" value="1"/>
</dbReference>
<feature type="domain" description="Helicase C-terminal" evidence="11">
    <location>
        <begin position="87"/>
        <end position="236"/>
    </location>
</feature>
<keyword evidence="3" id="KW-0067">ATP-binding</keyword>
<evidence type="ECO:0000256" key="1">
    <source>
        <dbReference type="ARBA" id="ARBA00005446"/>
    </source>
</evidence>
<feature type="domain" description="Helicase ATP-binding" evidence="10">
    <location>
        <begin position="1"/>
        <end position="59"/>
    </location>
</feature>
<dbReference type="GO" id="GO:0043138">
    <property type="term" value="F:3'-5' DNA helicase activity"/>
    <property type="evidence" value="ECO:0000318"/>
    <property type="project" value="GO_Central"/>
</dbReference>
<evidence type="ECO:0000256" key="8">
    <source>
        <dbReference type="ARBA" id="ARBA00034808"/>
    </source>
</evidence>
<dbReference type="InterPro" id="IPR014001">
    <property type="entry name" value="Helicase_ATP-bd"/>
</dbReference>
<dbReference type="AlphaFoldDB" id="A0A9J7LBD3"/>
<evidence type="ECO:0000259" key="10">
    <source>
        <dbReference type="PROSITE" id="PS51192"/>
    </source>
</evidence>
<dbReference type="InterPro" id="IPR027417">
    <property type="entry name" value="P-loop_NTPase"/>
</dbReference>
<evidence type="ECO:0000256" key="9">
    <source>
        <dbReference type="ARBA" id="ARBA00044542"/>
    </source>
</evidence>
<comment type="similarity">
    <text evidence="1">Belongs to the helicase family. RecQ subfamily.</text>
</comment>
<dbReference type="InterPro" id="IPR011545">
    <property type="entry name" value="DEAD/DEAH_box_helicase_dom"/>
</dbReference>
<evidence type="ECO:0000313" key="12">
    <source>
        <dbReference type="Proteomes" id="UP000001554"/>
    </source>
</evidence>
<dbReference type="GO" id="GO:0000724">
    <property type="term" value="P:double-strand break repair via homologous recombination"/>
    <property type="evidence" value="ECO:0000318"/>
    <property type="project" value="GO_Central"/>
</dbReference>
<gene>
    <name evidence="13" type="primary">LOC118417996</name>
</gene>
<sequence length="395" mass="44413">MVIVDEAHCMDQMGHEFRPTYLQLSKLAELQTQIVACTATATPTTKEFIITNLQMGECRTFYHSVDRRNIQYCVQLKGKTREVCHGQVCEVVLENKDQCGIVYCQTVSDVKDIHYHLQENGVRTVKYHGTGTGQNEREGRQSLLDWQRGLKDVLVATKAAGAGIDKPDVRFVVHLGCPSSVPDYLQESGRAGRDGRLAKAVLLYSPKDKSLHVKRIGEIQDEAYRAGAIRRLSDIINFCETELCRRKILLEAFAEDTTSFECNKTCDNCLNPTVAREIVLTTEAARMVRCVSAIRHTVTQPPSSLLARVFLGLGSGQEVKKQKLDQLPEFGLGKNSGFNLKMCERFIRKLTRIEILQEVLVPVSDTRKFASLYILPGRMAESTIQNDVNVTLFIR</sequence>
<accession>A0A9J7LBD3</accession>
<dbReference type="Gene3D" id="3.40.50.300">
    <property type="entry name" value="P-loop containing nucleotide triphosphate hydrolases"/>
    <property type="match status" value="2"/>
</dbReference>
<dbReference type="GO" id="GO:0005634">
    <property type="term" value="C:nucleus"/>
    <property type="evidence" value="ECO:0000318"/>
    <property type="project" value="GO_Central"/>
</dbReference>
<dbReference type="EC" id="5.6.2.4" evidence="8"/>
<dbReference type="OrthoDB" id="5978603at2759"/>
<dbReference type="RefSeq" id="XP_035679678.1">
    <property type="nucleotide sequence ID" value="XM_035823785.1"/>
</dbReference>
<dbReference type="Pfam" id="PF09382">
    <property type="entry name" value="RQC"/>
    <property type="match status" value="1"/>
</dbReference>
<dbReference type="GO" id="GO:0009378">
    <property type="term" value="F:four-way junction helicase activity"/>
    <property type="evidence" value="ECO:0000318"/>
    <property type="project" value="GO_Central"/>
</dbReference>
<reference evidence="13" key="2">
    <citation type="submission" date="2025-08" db="UniProtKB">
        <authorList>
            <consortium name="RefSeq"/>
        </authorList>
    </citation>
    <scope>IDENTIFICATION</scope>
    <source>
        <strain evidence="13">S238N-H82</strain>
        <tissue evidence="13">Testes</tissue>
    </source>
</reference>
<dbReference type="SUPFAM" id="SSF52540">
    <property type="entry name" value="P-loop containing nucleoside triphosphate hydrolases"/>
    <property type="match status" value="2"/>
</dbReference>
<comment type="catalytic activity">
    <reaction evidence="7">
        <text>Couples ATP hydrolysis with the unwinding of duplex DNA by translocating in the 3'-5' direction.</text>
        <dbReference type="EC" id="5.6.2.4"/>
    </reaction>
</comment>
<evidence type="ECO:0000256" key="7">
    <source>
        <dbReference type="ARBA" id="ARBA00034617"/>
    </source>
</evidence>
<keyword evidence="6" id="KW-0539">Nucleus</keyword>
<dbReference type="GO" id="GO:0005524">
    <property type="term" value="F:ATP binding"/>
    <property type="evidence" value="ECO:0007669"/>
    <property type="project" value="UniProtKB-KW"/>
</dbReference>
<dbReference type="InterPro" id="IPR036388">
    <property type="entry name" value="WH-like_DNA-bd_sf"/>
</dbReference>
<dbReference type="PANTHER" id="PTHR13710:SF153">
    <property type="entry name" value="RECQ-LIKE DNA HELICASE BLM"/>
    <property type="match status" value="1"/>
</dbReference>
<keyword evidence="4" id="KW-0238">DNA-binding</keyword>
<dbReference type="KEGG" id="bfo:118417996"/>
<name>A0A9J7LBD3_BRAFL</name>
<dbReference type="PROSITE" id="PS51194">
    <property type="entry name" value="HELICASE_CTER"/>
    <property type="match status" value="1"/>
</dbReference>
<dbReference type="GO" id="GO:0005737">
    <property type="term" value="C:cytoplasm"/>
    <property type="evidence" value="ECO:0000318"/>
    <property type="project" value="GO_Central"/>
</dbReference>
<evidence type="ECO:0000259" key="11">
    <source>
        <dbReference type="PROSITE" id="PS51194"/>
    </source>
</evidence>
<dbReference type="GeneID" id="118417996"/>
<protein>
    <recommendedName>
        <fullName evidence="8">DNA 3'-5' helicase</fullName>
        <ecNumber evidence="8">5.6.2.4</ecNumber>
    </recommendedName>
    <alternativeName>
        <fullName evidence="9">DNA 3'-5' helicase BLM</fullName>
    </alternativeName>
</protein>
<proteinExistence type="inferred from homology"/>
<dbReference type="InterPro" id="IPR018982">
    <property type="entry name" value="RQC_domain"/>
</dbReference>